<comment type="similarity">
    <text evidence="2 4">Belongs to the Nudix hydrolase family.</text>
</comment>
<accession>A0A4R4PI70</accession>
<dbReference type="PROSITE" id="PS51462">
    <property type="entry name" value="NUDIX"/>
    <property type="match status" value="1"/>
</dbReference>
<evidence type="ECO:0000256" key="2">
    <source>
        <dbReference type="ARBA" id="ARBA00005582"/>
    </source>
</evidence>
<dbReference type="AlphaFoldDB" id="A0A4R4PI70"/>
<proteinExistence type="inferred from homology"/>
<evidence type="ECO:0000313" key="7">
    <source>
        <dbReference type="Proteomes" id="UP000295075"/>
    </source>
</evidence>
<comment type="cofactor">
    <cofactor evidence="1">
        <name>Mg(2+)</name>
        <dbReference type="ChEBI" id="CHEBI:18420"/>
    </cofactor>
</comment>
<dbReference type="InterPro" id="IPR000086">
    <property type="entry name" value="NUDIX_hydrolase_dom"/>
</dbReference>
<gene>
    <name evidence="6" type="ORF">E1261_32745</name>
</gene>
<name>A0A4R4PI70_9ACTN</name>
<dbReference type="EMBL" id="SMKA01000211">
    <property type="protein sequence ID" value="TDC21677.1"/>
    <property type="molecule type" value="Genomic_DNA"/>
</dbReference>
<dbReference type="RefSeq" id="WP_132413475.1">
    <property type="nucleotide sequence ID" value="NZ_SMKA01000211.1"/>
</dbReference>
<keyword evidence="3 4" id="KW-0378">Hydrolase</keyword>
<dbReference type="PRINTS" id="PR00502">
    <property type="entry name" value="NUDIXFAMILY"/>
</dbReference>
<dbReference type="PANTHER" id="PTHR43046">
    <property type="entry name" value="GDP-MANNOSE MANNOSYL HYDROLASE"/>
    <property type="match status" value="1"/>
</dbReference>
<dbReference type="PROSITE" id="PS00893">
    <property type="entry name" value="NUDIX_BOX"/>
    <property type="match status" value="1"/>
</dbReference>
<evidence type="ECO:0000259" key="5">
    <source>
        <dbReference type="PROSITE" id="PS51462"/>
    </source>
</evidence>
<feature type="domain" description="Nudix hydrolase" evidence="5">
    <location>
        <begin position="4"/>
        <end position="128"/>
    </location>
</feature>
<dbReference type="Proteomes" id="UP000295075">
    <property type="component" value="Unassembled WGS sequence"/>
</dbReference>
<evidence type="ECO:0000256" key="4">
    <source>
        <dbReference type="RuleBase" id="RU003476"/>
    </source>
</evidence>
<organism evidence="6 7">
    <name type="scientific">Kribbella albertanoniae</name>
    <dbReference type="NCBI Taxonomy" id="1266829"/>
    <lineage>
        <taxon>Bacteria</taxon>
        <taxon>Bacillati</taxon>
        <taxon>Actinomycetota</taxon>
        <taxon>Actinomycetes</taxon>
        <taxon>Propionibacteriales</taxon>
        <taxon>Kribbellaceae</taxon>
        <taxon>Kribbella</taxon>
    </lineage>
</organism>
<dbReference type="InterPro" id="IPR020476">
    <property type="entry name" value="Nudix_hydrolase"/>
</dbReference>
<keyword evidence="7" id="KW-1185">Reference proteome</keyword>
<dbReference type="Pfam" id="PF00293">
    <property type="entry name" value="NUDIX"/>
    <property type="match status" value="1"/>
</dbReference>
<dbReference type="GO" id="GO:0016787">
    <property type="term" value="F:hydrolase activity"/>
    <property type="evidence" value="ECO:0007669"/>
    <property type="project" value="UniProtKB-KW"/>
</dbReference>
<reference evidence="6 7" key="1">
    <citation type="submission" date="2019-03" db="EMBL/GenBank/DDBJ databases">
        <title>Draft genome sequences of novel Actinobacteria.</title>
        <authorList>
            <person name="Sahin N."/>
            <person name="Ay H."/>
            <person name="Saygin H."/>
        </authorList>
    </citation>
    <scope>NUCLEOTIDE SEQUENCE [LARGE SCALE GENOMIC DNA]</scope>
    <source>
        <strain evidence="6 7">JCM 30547</strain>
    </source>
</reference>
<dbReference type="SUPFAM" id="SSF55811">
    <property type="entry name" value="Nudix"/>
    <property type="match status" value="1"/>
</dbReference>
<dbReference type="PANTHER" id="PTHR43046:SF14">
    <property type="entry name" value="MUTT_NUDIX FAMILY PROTEIN"/>
    <property type="match status" value="1"/>
</dbReference>
<protein>
    <submittedName>
        <fullName evidence="6">NUDIX hydrolase</fullName>
    </submittedName>
</protein>
<dbReference type="InterPro" id="IPR015797">
    <property type="entry name" value="NUDIX_hydrolase-like_dom_sf"/>
</dbReference>
<dbReference type="InterPro" id="IPR020084">
    <property type="entry name" value="NUDIX_hydrolase_CS"/>
</dbReference>
<sequence>MTAGAEEIAAAVVIHDGRVLLVRRSVAEGTLRWQFPAGKIEAGETAEAAAVRETREEAGVEVRVTRTLGQRVHPLTGRRMHYVECTLMSGTARVADAGEVDAVAWCGRTELDALVPDGVFDLVQSRLDAALVE</sequence>
<dbReference type="Gene3D" id="3.90.79.10">
    <property type="entry name" value="Nucleoside Triphosphate Pyrophosphohydrolase"/>
    <property type="match status" value="1"/>
</dbReference>
<dbReference type="OrthoDB" id="9761969at2"/>
<comment type="caution">
    <text evidence="6">The sequence shown here is derived from an EMBL/GenBank/DDBJ whole genome shotgun (WGS) entry which is preliminary data.</text>
</comment>
<evidence type="ECO:0000256" key="3">
    <source>
        <dbReference type="ARBA" id="ARBA00022801"/>
    </source>
</evidence>
<evidence type="ECO:0000256" key="1">
    <source>
        <dbReference type="ARBA" id="ARBA00001946"/>
    </source>
</evidence>
<evidence type="ECO:0000313" key="6">
    <source>
        <dbReference type="EMBL" id="TDC21677.1"/>
    </source>
</evidence>